<dbReference type="SUPFAM" id="SSF51735">
    <property type="entry name" value="NAD(P)-binding Rossmann-fold domains"/>
    <property type="match status" value="1"/>
</dbReference>
<keyword evidence="4" id="KW-1185">Reference proteome</keyword>
<sequence>MDKSCLETSVSTSTIKQEYPLKIGIVGLGAFGQFLAKAFQKQGHNVLGTSRSDYSEYCKDNGIDFFRDLNGLCEAQPDVLLVCSSILSTEDVVRGIPFHKLRPDTIIADVLSVKQFAKNLLLDVVPSGFGILCTHPMFGKFSGKNSWEGLRFVFDKVRISGNSAQQRKCEQFLNIFQDEGCQMVEMSCEEHDQYAAESQFITHTVARILSNMNLESTPIDTKGYETLMQLTINTVSHGSDLYDGLFLYNVNAIKQIEKIEKAFDTVKQNLFGKLRDTLRRQIEESDSIKTTRETVPSTQFLPLSERAFKDLSSFSAVPEQTSQTSFQRETEVHHATL</sequence>
<dbReference type="PANTHER" id="PTHR43207">
    <property type="entry name" value="AROGENATE DEHYDROGENASE-RELATED"/>
    <property type="match status" value="1"/>
</dbReference>
<dbReference type="InterPro" id="IPR059064">
    <property type="entry name" value="TYRAAT2_C"/>
</dbReference>
<dbReference type="GO" id="GO:0004665">
    <property type="term" value="F:prephenate dehydrogenase (NADP+) activity"/>
    <property type="evidence" value="ECO:0007669"/>
    <property type="project" value="InterPro"/>
</dbReference>
<dbReference type="GO" id="GO:0033730">
    <property type="term" value="F:arogenate dehydrogenase (NADP+) activity"/>
    <property type="evidence" value="ECO:0007669"/>
    <property type="project" value="InterPro"/>
</dbReference>
<dbReference type="InterPro" id="IPR003099">
    <property type="entry name" value="Prephen_DH"/>
</dbReference>
<evidence type="ECO:0000256" key="1">
    <source>
        <dbReference type="ARBA" id="ARBA00023002"/>
    </source>
</evidence>
<dbReference type="Pfam" id="PF02153">
    <property type="entry name" value="PDH_N"/>
    <property type="match status" value="1"/>
</dbReference>
<dbReference type="AlphaFoldDB" id="A0A2G5CWV7"/>
<dbReference type="GO" id="GO:0006571">
    <property type="term" value="P:tyrosine biosynthetic process"/>
    <property type="evidence" value="ECO:0007669"/>
    <property type="project" value="InterPro"/>
</dbReference>
<dbReference type="PANTHER" id="PTHR43207:SF6">
    <property type="entry name" value="OS06G0542200 PROTEIN"/>
    <property type="match status" value="1"/>
</dbReference>
<dbReference type="GO" id="GO:0008977">
    <property type="term" value="F:prephenate dehydrogenase (NAD+) activity"/>
    <property type="evidence" value="ECO:0007669"/>
    <property type="project" value="InterPro"/>
</dbReference>
<dbReference type="InterPro" id="IPR046826">
    <property type="entry name" value="PDH_N"/>
</dbReference>
<dbReference type="InParanoid" id="A0A2G5CWV7"/>
<name>A0A2G5CWV7_AQUCA</name>
<evidence type="ECO:0000259" key="2">
    <source>
        <dbReference type="PROSITE" id="PS51176"/>
    </source>
</evidence>
<protein>
    <recommendedName>
        <fullName evidence="2">Prephenate/arogenate dehydrogenase domain-containing protein</fullName>
    </recommendedName>
</protein>
<organism evidence="3 4">
    <name type="scientific">Aquilegia coerulea</name>
    <name type="common">Rocky mountain columbine</name>
    <dbReference type="NCBI Taxonomy" id="218851"/>
    <lineage>
        <taxon>Eukaryota</taxon>
        <taxon>Viridiplantae</taxon>
        <taxon>Streptophyta</taxon>
        <taxon>Embryophyta</taxon>
        <taxon>Tracheophyta</taxon>
        <taxon>Spermatophyta</taxon>
        <taxon>Magnoliopsida</taxon>
        <taxon>Ranunculales</taxon>
        <taxon>Ranunculaceae</taxon>
        <taxon>Thalictroideae</taxon>
        <taxon>Aquilegia</taxon>
    </lineage>
</organism>
<reference evidence="3 4" key="1">
    <citation type="submission" date="2017-09" db="EMBL/GenBank/DDBJ databases">
        <title>WGS assembly of Aquilegia coerulea Goldsmith.</title>
        <authorList>
            <person name="Hodges S."/>
            <person name="Kramer E."/>
            <person name="Nordborg M."/>
            <person name="Tomkins J."/>
            <person name="Borevitz J."/>
            <person name="Derieg N."/>
            <person name="Yan J."/>
            <person name="Mihaltcheva S."/>
            <person name="Hayes R.D."/>
            <person name="Rokhsar D."/>
        </authorList>
    </citation>
    <scope>NUCLEOTIDE SEQUENCE [LARGE SCALE GENOMIC DNA]</scope>
    <source>
        <strain evidence="4">cv. Goldsmith</strain>
    </source>
</reference>
<dbReference type="Pfam" id="PF26213">
    <property type="entry name" value="TYRAAT1_C"/>
    <property type="match status" value="1"/>
</dbReference>
<dbReference type="Gene3D" id="3.40.50.720">
    <property type="entry name" value="NAD(P)-binding Rossmann-like Domain"/>
    <property type="match status" value="1"/>
</dbReference>
<dbReference type="InterPro" id="IPR045011">
    <property type="entry name" value="TYRAAT1/2"/>
</dbReference>
<dbReference type="InterPro" id="IPR008927">
    <property type="entry name" value="6-PGluconate_DH-like_C_sf"/>
</dbReference>
<proteinExistence type="predicted"/>
<dbReference type="OrthoDB" id="2414662at2759"/>
<gene>
    <name evidence="3" type="ORF">AQUCO_03500238v1</name>
</gene>
<keyword evidence="1" id="KW-0560">Oxidoreductase</keyword>
<accession>A0A2G5CWV7</accession>
<evidence type="ECO:0000313" key="4">
    <source>
        <dbReference type="Proteomes" id="UP000230069"/>
    </source>
</evidence>
<evidence type="ECO:0000313" key="3">
    <source>
        <dbReference type="EMBL" id="PIA35743.1"/>
    </source>
</evidence>
<dbReference type="Proteomes" id="UP000230069">
    <property type="component" value="Unassembled WGS sequence"/>
</dbReference>
<feature type="domain" description="Prephenate/arogenate dehydrogenase" evidence="2">
    <location>
        <begin position="21"/>
        <end position="300"/>
    </location>
</feature>
<dbReference type="EMBL" id="KZ305052">
    <property type="protein sequence ID" value="PIA35743.1"/>
    <property type="molecule type" value="Genomic_DNA"/>
</dbReference>
<dbReference type="SUPFAM" id="SSF48179">
    <property type="entry name" value="6-phosphogluconate dehydrogenase C-terminal domain-like"/>
    <property type="match status" value="1"/>
</dbReference>
<dbReference type="STRING" id="218851.A0A2G5CWV7"/>
<dbReference type="InterPro" id="IPR036291">
    <property type="entry name" value="NAD(P)-bd_dom_sf"/>
</dbReference>
<dbReference type="PROSITE" id="PS51176">
    <property type="entry name" value="PDH_ADH"/>
    <property type="match status" value="1"/>
</dbReference>
<dbReference type="GO" id="GO:0070403">
    <property type="term" value="F:NAD+ binding"/>
    <property type="evidence" value="ECO:0007669"/>
    <property type="project" value="InterPro"/>
</dbReference>